<evidence type="ECO:0000313" key="2">
    <source>
        <dbReference type="Proteomes" id="UP000031843"/>
    </source>
</evidence>
<dbReference type="EMBL" id="CP010536">
    <property type="protein sequence ID" value="AJG20985.1"/>
    <property type="molecule type" value="Genomic_DNA"/>
</dbReference>
<sequence length="135" mass="14835">MKESVMPHINLQISGKPNASLTRRSAAAVAELTQRVLGKKPEVTVVSVQYIDHDAWIIGGEPLSELGRNAFHLDISVTDETNTKAEKAQYLKAVFEALSELIGNVHPVSYIHVVDARAATYGYGGLSQEYRYQHG</sequence>
<dbReference type="Proteomes" id="UP000031843">
    <property type="component" value="Chromosome main"/>
</dbReference>
<reference evidence="1 2" key="1">
    <citation type="journal article" date="2015" name="Genome Announc.">
        <title>Complete Genome Sequence of Cupriavidus basilensis 4G11, Isolated from the Oak Ridge Field Research Center Site.</title>
        <authorList>
            <person name="Ray J."/>
            <person name="Waters R.J."/>
            <person name="Skerker J.M."/>
            <person name="Kuehl J.V."/>
            <person name="Price M.N."/>
            <person name="Huang J."/>
            <person name="Chakraborty R."/>
            <person name="Arkin A.P."/>
            <person name="Deutschbauer A."/>
        </authorList>
    </citation>
    <scope>NUCLEOTIDE SEQUENCE [LARGE SCALE GENOMIC DNA]</scope>
    <source>
        <strain evidence="1">4G11</strain>
    </source>
</reference>
<organism evidence="1 2">
    <name type="scientific">Cupriavidus basilensis</name>
    <dbReference type="NCBI Taxonomy" id="68895"/>
    <lineage>
        <taxon>Bacteria</taxon>
        <taxon>Pseudomonadati</taxon>
        <taxon>Pseudomonadota</taxon>
        <taxon>Betaproteobacteria</taxon>
        <taxon>Burkholderiales</taxon>
        <taxon>Burkholderiaceae</taxon>
        <taxon>Cupriavidus</taxon>
    </lineage>
</organism>
<keyword evidence="2" id="KW-1185">Reference proteome</keyword>
<dbReference type="InterPro" id="IPR014347">
    <property type="entry name" value="Tautomerase/MIF_sf"/>
</dbReference>
<dbReference type="Gene3D" id="3.30.429.10">
    <property type="entry name" value="Macrophage Migration Inhibitory Factor"/>
    <property type="match status" value="2"/>
</dbReference>
<protein>
    <recommendedName>
        <fullName evidence="3">4-oxalocrotonate tautomerase</fullName>
    </recommendedName>
</protein>
<dbReference type="PANTHER" id="PTHR35530:SF1">
    <property type="entry name" value="2-HYDROXYMUCONATE TAUTOMERASE"/>
    <property type="match status" value="1"/>
</dbReference>
<dbReference type="AlphaFoldDB" id="A0A0C4YDY3"/>
<accession>A0A0C4YDY3</accession>
<gene>
    <name evidence="1" type="ORF">RR42_m3619</name>
</gene>
<dbReference type="STRING" id="68895.RR42_m3619"/>
<evidence type="ECO:0000313" key="1">
    <source>
        <dbReference type="EMBL" id="AJG20985.1"/>
    </source>
</evidence>
<dbReference type="SUPFAM" id="SSF55331">
    <property type="entry name" value="Tautomerase/MIF"/>
    <property type="match status" value="1"/>
</dbReference>
<evidence type="ECO:0008006" key="3">
    <source>
        <dbReference type="Google" id="ProtNLM"/>
    </source>
</evidence>
<dbReference type="PANTHER" id="PTHR35530">
    <property type="entry name" value="TAUTOMERASE-RELATED"/>
    <property type="match status" value="1"/>
</dbReference>
<dbReference type="KEGG" id="cbw:RR42_m3619"/>
<proteinExistence type="predicted"/>
<name>A0A0C4YDY3_9BURK</name>